<reference evidence="6 7" key="1">
    <citation type="submission" date="2023-07" db="EMBL/GenBank/DDBJ databases">
        <title>Novel species of Thermanaerothrix with wide hydrolytic capabilities.</title>
        <authorList>
            <person name="Zayulina K.S."/>
            <person name="Podosokorskaya O.A."/>
            <person name="Elcheninov A.G."/>
        </authorList>
    </citation>
    <scope>NUCLEOTIDE SEQUENCE [LARGE SCALE GENOMIC DNA]</scope>
    <source>
        <strain evidence="6 7">4228-RoL</strain>
    </source>
</reference>
<evidence type="ECO:0000313" key="6">
    <source>
        <dbReference type="EMBL" id="MDT8899257.1"/>
    </source>
</evidence>
<evidence type="ECO:0000313" key="7">
    <source>
        <dbReference type="Proteomes" id="UP001254165"/>
    </source>
</evidence>
<dbReference type="InterPro" id="IPR001789">
    <property type="entry name" value="Sig_transdc_resp-reg_receiver"/>
</dbReference>
<evidence type="ECO:0000256" key="1">
    <source>
        <dbReference type="ARBA" id="ARBA00023015"/>
    </source>
</evidence>
<feature type="modified residue" description="4-aspartylphosphate" evidence="4">
    <location>
        <position position="52"/>
    </location>
</feature>
<accession>A0ABU3NQZ2</accession>
<dbReference type="PANTHER" id="PTHR48111">
    <property type="entry name" value="REGULATOR OF RPOS"/>
    <property type="match status" value="1"/>
</dbReference>
<dbReference type="PANTHER" id="PTHR48111:SF67">
    <property type="entry name" value="TRANSCRIPTIONAL REGULATORY PROTEIN TCTD"/>
    <property type="match status" value="1"/>
</dbReference>
<gene>
    <name evidence="6" type="ORF">QYE77_13405</name>
</gene>
<name>A0ABU3NQZ2_9CHLR</name>
<dbReference type="EMBL" id="JAUHMF010000002">
    <property type="protein sequence ID" value="MDT8899257.1"/>
    <property type="molecule type" value="Genomic_DNA"/>
</dbReference>
<dbReference type="Gene3D" id="3.40.50.300">
    <property type="entry name" value="P-loop containing nucleotide triphosphate hydrolases"/>
    <property type="match status" value="1"/>
</dbReference>
<dbReference type="Pfam" id="PF13614">
    <property type="entry name" value="AAA_31"/>
    <property type="match status" value="1"/>
</dbReference>
<dbReference type="SUPFAM" id="SSF52172">
    <property type="entry name" value="CheY-like"/>
    <property type="match status" value="1"/>
</dbReference>
<dbReference type="InterPro" id="IPR039420">
    <property type="entry name" value="WalR-like"/>
</dbReference>
<protein>
    <submittedName>
        <fullName evidence="6">Response regulator</fullName>
    </submittedName>
</protein>
<keyword evidence="3" id="KW-0804">Transcription</keyword>
<sequence length="414" mass="46379">MPTVLLIEDEIIYHRMLEHALRPLGFVVYAELTGGEGLEAAQVVNPDIIITDINLPDISGYEVTKRLRRNPRFAHVPIIILTSQTTLQDKLASFEAGADDHINKPFEPEELIARMRVLLRRAELLRQALPAGAVQAPPKQARLIAVHTLRGGIGASLLAVNLAIGLKGLWNVPTLLLDLAMLAGQDALLLNLPLRRTWGDLANITPQDLDLELLQSIIVTHESGVDLIAAPTTPTQAEMISNETLSRALEILRPNYDYIVTDLPHDFNDVTLQILDAADVIIMLVAPELSSIRAAAAALDTYTKLNYERDKIKLVLNYTFPRYALPRDKIEVALGHPITLVLPYVPDLLIQSVNLGKPILYYQPEERFSELLEDFAFYLSTPEHKKVQPSMPTIAWKRVYNRFLKARKTAERNR</sequence>
<dbReference type="PROSITE" id="PS50110">
    <property type="entry name" value="RESPONSE_REGULATORY"/>
    <property type="match status" value="1"/>
</dbReference>
<dbReference type="CDD" id="cd17574">
    <property type="entry name" value="REC_OmpR"/>
    <property type="match status" value="1"/>
</dbReference>
<evidence type="ECO:0000256" key="2">
    <source>
        <dbReference type="ARBA" id="ARBA00023125"/>
    </source>
</evidence>
<organism evidence="6 7">
    <name type="scientific">Thermanaerothrix solaris</name>
    <dbReference type="NCBI Taxonomy" id="3058434"/>
    <lineage>
        <taxon>Bacteria</taxon>
        <taxon>Bacillati</taxon>
        <taxon>Chloroflexota</taxon>
        <taxon>Anaerolineae</taxon>
        <taxon>Anaerolineales</taxon>
        <taxon>Anaerolineaceae</taxon>
        <taxon>Thermanaerothrix</taxon>
    </lineage>
</organism>
<dbReference type="RefSeq" id="WP_315625943.1">
    <property type="nucleotide sequence ID" value="NZ_JAUHMF010000002.1"/>
</dbReference>
<dbReference type="InterPro" id="IPR011006">
    <property type="entry name" value="CheY-like_superfamily"/>
</dbReference>
<feature type="domain" description="Response regulatory" evidence="5">
    <location>
        <begin position="3"/>
        <end position="119"/>
    </location>
</feature>
<keyword evidence="1" id="KW-0805">Transcription regulation</keyword>
<dbReference type="InterPro" id="IPR027417">
    <property type="entry name" value="P-loop_NTPase"/>
</dbReference>
<dbReference type="Pfam" id="PF00072">
    <property type="entry name" value="Response_reg"/>
    <property type="match status" value="1"/>
</dbReference>
<dbReference type="SMART" id="SM00448">
    <property type="entry name" value="REC"/>
    <property type="match status" value="1"/>
</dbReference>
<keyword evidence="7" id="KW-1185">Reference proteome</keyword>
<dbReference type="SUPFAM" id="SSF52540">
    <property type="entry name" value="P-loop containing nucleoside triphosphate hydrolases"/>
    <property type="match status" value="1"/>
</dbReference>
<proteinExistence type="predicted"/>
<dbReference type="Proteomes" id="UP001254165">
    <property type="component" value="Unassembled WGS sequence"/>
</dbReference>
<keyword evidence="2" id="KW-0238">DNA-binding</keyword>
<dbReference type="InterPro" id="IPR025669">
    <property type="entry name" value="AAA_dom"/>
</dbReference>
<comment type="caution">
    <text evidence="6">The sequence shown here is derived from an EMBL/GenBank/DDBJ whole genome shotgun (WGS) entry which is preliminary data.</text>
</comment>
<dbReference type="Gene3D" id="3.40.50.2300">
    <property type="match status" value="1"/>
</dbReference>
<evidence type="ECO:0000259" key="5">
    <source>
        <dbReference type="PROSITE" id="PS50110"/>
    </source>
</evidence>
<evidence type="ECO:0000256" key="4">
    <source>
        <dbReference type="PROSITE-ProRule" id="PRU00169"/>
    </source>
</evidence>
<keyword evidence="4" id="KW-0597">Phosphoprotein</keyword>
<evidence type="ECO:0000256" key="3">
    <source>
        <dbReference type="ARBA" id="ARBA00023163"/>
    </source>
</evidence>